<protein>
    <submittedName>
        <fullName evidence="1">Uncharacterized protein</fullName>
    </submittedName>
</protein>
<name>A0ACC2NNL0_9HYME</name>
<dbReference type="Proteomes" id="UP001239111">
    <property type="component" value="Chromosome 3"/>
</dbReference>
<reference evidence="1" key="1">
    <citation type="submission" date="2023-04" db="EMBL/GenBank/DDBJ databases">
        <title>A chromosome-level genome assembly of the parasitoid wasp Eretmocerus hayati.</title>
        <authorList>
            <person name="Zhong Y."/>
            <person name="Liu S."/>
            <person name="Liu Y."/>
        </authorList>
    </citation>
    <scope>NUCLEOTIDE SEQUENCE</scope>
    <source>
        <strain evidence="1">ZJU_SS_LIU_2023</strain>
    </source>
</reference>
<keyword evidence="2" id="KW-1185">Reference proteome</keyword>
<proteinExistence type="predicted"/>
<gene>
    <name evidence="1" type="ORF">QAD02_003450</name>
</gene>
<evidence type="ECO:0000313" key="2">
    <source>
        <dbReference type="Proteomes" id="UP001239111"/>
    </source>
</evidence>
<sequence length="152" mass="16650">MKFLRRDEPANKTRVVLCVFPKNPGCTPAGKVIPEDLHGPAASGTTPTVRSSKRARGDLIGAPTQGKREKHSIHTLMRNENIDDIELVRRIDNIGPVEGIVQRTVEEIKNIGPVERIVENIVEEIENIGPVGGIVEDIAEKIGHVVDEILSL</sequence>
<comment type="caution">
    <text evidence="1">The sequence shown here is derived from an EMBL/GenBank/DDBJ whole genome shotgun (WGS) entry which is preliminary data.</text>
</comment>
<accession>A0ACC2NNL0</accession>
<evidence type="ECO:0000313" key="1">
    <source>
        <dbReference type="EMBL" id="KAJ8672191.1"/>
    </source>
</evidence>
<dbReference type="EMBL" id="CM056743">
    <property type="protein sequence ID" value="KAJ8672191.1"/>
    <property type="molecule type" value="Genomic_DNA"/>
</dbReference>
<organism evidence="1 2">
    <name type="scientific">Eretmocerus hayati</name>
    <dbReference type="NCBI Taxonomy" id="131215"/>
    <lineage>
        <taxon>Eukaryota</taxon>
        <taxon>Metazoa</taxon>
        <taxon>Ecdysozoa</taxon>
        <taxon>Arthropoda</taxon>
        <taxon>Hexapoda</taxon>
        <taxon>Insecta</taxon>
        <taxon>Pterygota</taxon>
        <taxon>Neoptera</taxon>
        <taxon>Endopterygota</taxon>
        <taxon>Hymenoptera</taxon>
        <taxon>Apocrita</taxon>
        <taxon>Proctotrupomorpha</taxon>
        <taxon>Chalcidoidea</taxon>
        <taxon>Aphelinidae</taxon>
        <taxon>Aphelininae</taxon>
        <taxon>Eretmocerus</taxon>
    </lineage>
</organism>